<feature type="transmembrane region" description="Helical" evidence="1">
    <location>
        <begin position="6"/>
        <end position="21"/>
    </location>
</feature>
<organism evidence="2 3">
    <name type="scientific">Pasteurella atlantica</name>
    <dbReference type="NCBI Taxonomy" id="2827233"/>
    <lineage>
        <taxon>Bacteria</taxon>
        <taxon>Pseudomonadati</taxon>
        <taxon>Pseudomonadota</taxon>
        <taxon>Gammaproteobacteria</taxon>
        <taxon>Pasteurellales</taxon>
        <taxon>Pasteurellaceae</taxon>
        <taxon>Pasteurella</taxon>
    </lineage>
</organism>
<comment type="caution">
    <text evidence="2">The sequence shown here is derived from an EMBL/GenBank/DDBJ whole genome shotgun (WGS) entry which is preliminary data.</text>
</comment>
<gene>
    <name evidence="2" type="ORF">QJU78_04215</name>
</gene>
<evidence type="ECO:0000313" key="2">
    <source>
        <dbReference type="EMBL" id="MDP8186980.1"/>
    </source>
</evidence>
<proteinExistence type="predicted"/>
<evidence type="ECO:0000256" key="1">
    <source>
        <dbReference type="SAM" id="Phobius"/>
    </source>
</evidence>
<reference evidence="2" key="1">
    <citation type="journal article" date="2023" name="Front. Microbiol.">
        <title>Phylogeography and host specificity of Pasteurellaceae pathogenic to sea-farmed fish in the north-east Atlantic.</title>
        <authorList>
            <person name="Gulla S."/>
            <person name="Colquhoun D.J."/>
            <person name="Olsen A.B."/>
            <person name="Spilsberg B."/>
            <person name="Lagesen K."/>
            <person name="Aakesson C.P."/>
            <person name="Strom S."/>
            <person name="Manji F."/>
            <person name="Birkbeck T.H."/>
            <person name="Nilsen H.K."/>
        </authorList>
    </citation>
    <scope>NUCLEOTIDE SEQUENCE</scope>
    <source>
        <strain evidence="2">VIB1234</strain>
    </source>
</reference>
<dbReference type="EMBL" id="JASAYJ010000006">
    <property type="protein sequence ID" value="MDP8186980.1"/>
    <property type="molecule type" value="Genomic_DNA"/>
</dbReference>
<dbReference type="Proteomes" id="UP001230466">
    <property type="component" value="Unassembled WGS sequence"/>
</dbReference>
<sequence length="92" mass="10330">MGALIFGGVVLFLLMGFLAWLDINPFIILIPVVIVVFVAFTSWLNTFGFPYGLVAWVLLALVNIGWIIKIKLDPTLTKEQKTNKLFGINDFE</sequence>
<evidence type="ECO:0008006" key="4">
    <source>
        <dbReference type="Google" id="ProtNLM"/>
    </source>
</evidence>
<accession>A0AAW8CPH4</accession>
<keyword evidence="1" id="KW-1133">Transmembrane helix</keyword>
<evidence type="ECO:0000313" key="3">
    <source>
        <dbReference type="Proteomes" id="UP001230466"/>
    </source>
</evidence>
<feature type="transmembrane region" description="Helical" evidence="1">
    <location>
        <begin position="26"/>
        <end position="43"/>
    </location>
</feature>
<keyword evidence="1" id="KW-0812">Transmembrane</keyword>
<dbReference type="RefSeq" id="WP_211598954.1">
    <property type="nucleotide sequence ID" value="NZ_JAGRQI010000019.1"/>
</dbReference>
<keyword evidence="1" id="KW-0472">Membrane</keyword>
<protein>
    <recommendedName>
        <fullName evidence="4">Permease</fullName>
    </recommendedName>
</protein>
<name>A0AAW8CPH4_9PAST</name>
<dbReference type="AlphaFoldDB" id="A0AAW8CPH4"/>
<feature type="transmembrane region" description="Helical" evidence="1">
    <location>
        <begin position="49"/>
        <end position="68"/>
    </location>
</feature>